<accession>A0AA97I5P7</accession>
<dbReference type="InterPro" id="IPR011009">
    <property type="entry name" value="Kinase-like_dom_sf"/>
</dbReference>
<dbReference type="Gene3D" id="3.90.1200.10">
    <property type="match status" value="1"/>
</dbReference>
<reference evidence="2 3" key="1">
    <citation type="submission" date="2023-02" db="EMBL/GenBank/DDBJ databases">
        <title>Microbacterium betulae sp. nov., isolated from birch wood.</title>
        <authorList>
            <person name="Pasciak M."/>
            <person name="Pawlik K.J."/>
            <person name="Martynowski D."/>
            <person name="Laczmanski L."/>
            <person name="Ciekot J."/>
            <person name="Szponar B."/>
            <person name="Wojcik-Fatla A."/>
            <person name="Mackiewicz B."/>
            <person name="Farian E."/>
            <person name="Cholewa G."/>
            <person name="Cholewa A."/>
            <person name="Dutkiewicz J."/>
        </authorList>
    </citation>
    <scope>NUCLEOTIDE SEQUENCE [LARGE SCALE GENOMIC DNA]</scope>
    <source>
        <strain evidence="2 3">AB</strain>
    </source>
</reference>
<dbReference type="Proteomes" id="UP001305498">
    <property type="component" value="Chromosome"/>
</dbReference>
<feature type="domain" description="Aminoglycoside phosphotransferase" evidence="1">
    <location>
        <begin position="94"/>
        <end position="290"/>
    </location>
</feature>
<gene>
    <name evidence="2" type="ORF">N8K70_10245</name>
</gene>
<evidence type="ECO:0000259" key="1">
    <source>
        <dbReference type="Pfam" id="PF01636"/>
    </source>
</evidence>
<dbReference type="EMBL" id="CP118157">
    <property type="protein sequence ID" value="WOF21767.1"/>
    <property type="molecule type" value="Genomic_DNA"/>
</dbReference>
<evidence type="ECO:0000313" key="2">
    <source>
        <dbReference type="EMBL" id="WOF21767.1"/>
    </source>
</evidence>
<dbReference type="SUPFAM" id="SSF56112">
    <property type="entry name" value="Protein kinase-like (PK-like)"/>
    <property type="match status" value="1"/>
</dbReference>
<organism evidence="2 3">
    <name type="scientific">Microbacterium betulae</name>
    <dbReference type="NCBI Taxonomy" id="2981139"/>
    <lineage>
        <taxon>Bacteria</taxon>
        <taxon>Bacillati</taxon>
        <taxon>Actinomycetota</taxon>
        <taxon>Actinomycetes</taxon>
        <taxon>Micrococcales</taxon>
        <taxon>Microbacteriaceae</taxon>
        <taxon>Microbacterium</taxon>
    </lineage>
</organism>
<dbReference type="RefSeq" id="WP_317138245.1">
    <property type="nucleotide sequence ID" value="NZ_CP118157.1"/>
</dbReference>
<keyword evidence="3" id="KW-1185">Reference proteome</keyword>
<proteinExistence type="predicted"/>
<sequence length="357" mass="38617">MSAGIPRSVHVDGVEWVVERVWPAGEDGRTPLEAHADGAVRGGYAEGDGVALLAPEDDGALPALAGLAAEGEVVSHRPGKRAVVRLPMGRGYAKVVPPGRASRVIDAHARGASFAGAFRIPAIVPDDREQRGVVRFTAVGGRTLYDLGADPVREESQWRAAWEAWETSWTAVVDDARVDHLPAHEAEDEARVMTEWASRASERLPAGADARDELAALAGHLAAQVEKHSTDADALAHRDLHDKQLLWDGDEGIALLDLDTCVRADPGLDLGNLAAHVDLALRHGRWPRRRGRIAFASIGRAADALGVEPGRLSAWRAAAQFRVACVNLLRPRWRDRSERALEGMIRDFRTEAGPWEA</sequence>
<dbReference type="InterPro" id="IPR002575">
    <property type="entry name" value="Aminoglycoside_PTrfase"/>
</dbReference>
<protein>
    <recommendedName>
        <fullName evidence="1">Aminoglycoside phosphotransferase domain-containing protein</fullName>
    </recommendedName>
</protein>
<dbReference type="Pfam" id="PF01636">
    <property type="entry name" value="APH"/>
    <property type="match status" value="1"/>
</dbReference>
<dbReference type="AlphaFoldDB" id="A0AA97I5P7"/>
<evidence type="ECO:0000313" key="3">
    <source>
        <dbReference type="Proteomes" id="UP001305498"/>
    </source>
</evidence>
<dbReference type="KEGG" id="mbet:N8K70_10245"/>
<name>A0AA97I5P7_9MICO</name>